<dbReference type="GO" id="GO:0003697">
    <property type="term" value="F:single-stranded DNA binding"/>
    <property type="evidence" value="ECO:0007669"/>
    <property type="project" value="InterPro"/>
</dbReference>
<dbReference type="InterPro" id="IPR000424">
    <property type="entry name" value="Primosome_PriB/ssb"/>
</dbReference>
<gene>
    <name evidence="2" type="ORF">METZ01_LOCUS118047</name>
</gene>
<protein>
    <recommendedName>
        <fullName evidence="3">Single-stranded DNA-binding protein</fullName>
    </recommendedName>
</protein>
<dbReference type="PANTHER" id="PTHR10302">
    <property type="entry name" value="SINGLE-STRANDED DNA-BINDING PROTEIN"/>
    <property type="match status" value="1"/>
</dbReference>
<dbReference type="CDD" id="cd04496">
    <property type="entry name" value="SSB_OBF"/>
    <property type="match status" value="1"/>
</dbReference>
<dbReference type="AlphaFoldDB" id="A0A381XLQ0"/>
<dbReference type="Gene3D" id="2.40.50.140">
    <property type="entry name" value="Nucleic acid-binding proteins"/>
    <property type="match status" value="1"/>
</dbReference>
<dbReference type="SUPFAM" id="SSF50249">
    <property type="entry name" value="Nucleic acid-binding proteins"/>
    <property type="match status" value="1"/>
</dbReference>
<dbReference type="PROSITE" id="PS50935">
    <property type="entry name" value="SSB"/>
    <property type="match status" value="1"/>
</dbReference>
<dbReference type="PANTHER" id="PTHR10302:SF27">
    <property type="entry name" value="SINGLE-STRANDED DNA-BINDING PROTEIN"/>
    <property type="match status" value="1"/>
</dbReference>
<proteinExistence type="inferred from homology"/>
<dbReference type="NCBIfam" id="TIGR00621">
    <property type="entry name" value="ssb"/>
    <property type="match status" value="1"/>
</dbReference>
<organism evidence="2">
    <name type="scientific">marine metagenome</name>
    <dbReference type="NCBI Taxonomy" id="408172"/>
    <lineage>
        <taxon>unclassified sequences</taxon>
        <taxon>metagenomes</taxon>
        <taxon>ecological metagenomes</taxon>
    </lineage>
</organism>
<dbReference type="PIRSF" id="PIRSF002070">
    <property type="entry name" value="SSB"/>
    <property type="match status" value="1"/>
</dbReference>
<dbReference type="GO" id="GO:0009295">
    <property type="term" value="C:nucleoid"/>
    <property type="evidence" value="ECO:0007669"/>
    <property type="project" value="TreeGrafter"/>
</dbReference>
<reference evidence="2" key="1">
    <citation type="submission" date="2018-05" db="EMBL/GenBank/DDBJ databases">
        <authorList>
            <person name="Lanie J.A."/>
            <person name="Ng W.-L."/>
            <person name="Kazmierczak K.M."/>
            <person name="Andrzejewski T.M."/>
            <person name="Davidsen T.M."/>
            <person name="Wayne K.J."/>
            <person name="Tettelin H."/>
            <person name="Glass J.I."/>
            <person name="Rusch D."/>
            <person name="Podicherti R."/>
            <person name="Tsui H.-C.T."/>
            <person name="Winkler M.E."/>
        </authorList>
    </citation>
    <scope>NUCLEOTIDE SEQUENCE</scope>
</reference>
<keyword evidence="1" id="KW-0238">DNA-binding</keyword>
<sequence length="130" mass="14031">VNKIIVIGHLGRDPEMRYTPNGQAVTSFSVASSRRYTTSAGEQREETEWFNVSAWGKLGETCNQYLTKGQQVYIEGRMSSRTYEGRDGTTRVSIDVSLNDVQFLGRGGDGGGATDSVPYEAGVGAVADEG</sequence>
<dbReference type="InterPro" id="IPR011344">
    <property type="entry name" value="ssDNA-bd"/>
</dbReference>
<feature type="non-terminal residue" evidence="2">
    <location>
        <position position="130"/>
    </location>
</feature>
<feature type="non-terminal residue" evidence="2">
    <location>
        <position position="1"/>
    </location>
</feature>
<dbReference type="InterPro" id="IPR012340">
    <property type="entry name" value="NA-bd_OB-fold"/>
</dbReference>
<accession>A0A381XLQ0</accession>
<evidence type="ECO:0008006" key="3">
    <source>
        <dbReference type="Google" id="ProtNLM"/>
    </source>
</evidence>
<evidence type="ECO:0000256" key="1">
    <source>
        <dbReference type="ARBA" id="ARBA00023125"/>
    </source>
</evidence>
<dbReference type="HAMAP" id="MF_00984">
    <property type="entry name" value="SSB"/>
    <property type="match status" value="1"/>
</dbReference>
<dbReference type="Pfam" id="PF00436">
    <property type="entry name" value="SSB"/>
    <property type="match status" value="1"/>
</dbReference>
<evidence type="ECO:0000313" key="2">
    <source>
        <dbReference type="EMBL" id="SVA65193.1"/>
    </source>
</evidence>
<dbReference type="EMBL" id="UINC01015494">
    <property type="protein sequence ID" value="SVA65193.1"/>
    <property type="molecule type" value="Genomic_DNA"/>
</dbReference>
<name>A0A381XLQ0_9ZZZZ</name>
<dbReference type="GO" id="GO:0006260">
    <property type="term" value="P:DNA replication"/>
    <property type="evidence" value="ECO:0007669"/>
    <property type="project" value="InterPro"/>
</dbReference>